<dbReference type="SUPFAM" id="SSF53822">
    <property type="entry name" value="Periplasmic binding protein-like I"/>
    <property type="match status" value="1"/>
</dbReference>
<comment type="similarity">
    <text evidence="2">Belongs to the bacterial solute-binding protein 2 family.</text>
</comment>
<gene>
    <name evidence="4" type="ORF">UFOPK2786_00408</name>
    <name evidence="5" type="ORF">UFOPK3957_00051</name>
    <name evidence="6" type="ORF">UFOPK4061_00043</name>
</gene>
<evidence type="ECO:0000256" key="2">
    <source>
        <dbReference type="ARBA" id="ARBA00007639"/>
    </source>
</evidence>
<reference evidence="5" key="1">
    <citation type="submission" date="2020-05" db="EMBL/GenBank/DDBJ databases">
        <authorList>
            <person name="Chiriac C."/>
            <person name="Salcher M."/>
            <person name="Ghai R."/>
            <person name="Kavagutti S V."/>
        </authorList>
    </citation>
    <scope>NUCLEOTIDE SEQUENCE</scope>
</reference>
<evidence type="ECO:0000313" key="4">
    <source>
        <dbReference type="EMBL" id="CAB4734564.1"/>
    </source>
</evidence>
<accession>A0A6J7M3H3</accession>
<dbReference type="PANTHER" id="PTHR30036">
    <property type="entry name" value="D-XYLOSE-BINDING PERIPLASMIC PROTEIN"/>
    <property type="match status" value="1"/>
</dbReference>
<evidence type="ECO:0000256" key="1">
    <source>
        <dbReference type="ARBA" id="ARBA00004196"/>
    </source>
</evidence>
<dbReference type="InterPro" id="IPR050555">
    <property type="entry name" value="Bact_Solute-Bind_Prot2"/>
</dbReference>
<dbReference type="InterPro" id="IPR025997">
    <property type="entry name" value="SBP_2_dom"/>
</dbReference>
<name>A0A6J7M3H3_9ZZZZ</name>
<sequence>MRAQRQQALLGALAVSALVLSACSSGSSESASSAAATAAAESAAPAASAAAEAGLVGFSYPIEANTYLKAIGQAAEAELKKKCGADFYPVDAQLDGNKQISDVEAMITKGVKAMIIYPLDSNGLKPALDKASEAGIKVITMNYSVDDSVAAPPSPSLGQVQDAFPQRALAKQRVEWLKTVLPEGGNVLYVGLGFPVAALEAHAGMFEEELASAPEFTFLGRVDNKTDDSEGGRQAVDEALVRFPNVDAIVNYNDPTALGAYQAVKAAGLNGKVKVIGLQMQPEAVESITAGEIDGSWDFNPVSSGVSLADLTCAALTGAPAEEYSKTIQTPAEFFDAATVSNFKSWDSRIAEIG</sequence>
<dbReference type="Gene3D" id="3.40.50.2300">
    <property type="match status" value="2"/>
</dbReference>
<feature type="domain" description="Periplasmic binding protein" evidence="3">
    <location>
        <begin position="56"/>
        <end position="318"/>
    </location>
</feature>
<dbReference type="GO" id="GO:0030288">
    <property type="term" value="C:outer membrane-bounded periplasmic space"/>
    <property type="evidence" value="ECO:0007669"/>
    <property type="project" value="TreeGrafter"/>
</dbReference>
<dbReference type="PANTHER" id="PTHR30036:SF7">
    <property type="entry name" value="ABC TRANSPORTER PERIPLASMIC-BINDING PROTEIN YPHF"/>
    <property type="match status" value="1"/>
</dbReference>
<organism evidence="5">
    <name type="scientific">freshwater metagenome</name>
    <dbReference type="NCBI Taxonomy" id="449393"/>
    <lineage>
        <taxon>unclassified sequences</taxon>
        <taxon>metagenomes</taxon>
        <taxon>ecological metagenomes</taxon>
    </lineage>
</organism>
<dbReference type="InterPro" id="IPR028082">
    <property type="entry name" value="Peripla_BP_I"/>
</dbReference>
<dbReference type="EMBL" id="CAFBPD010000004">
    <property type="protein sequence ID" value="CAB4996598.1"/>
    <property type="molecule type" value="Genomic_DNA"/>
</dbReference>
<dbReference type="Pfam" id="PF13407">
    <property type="entry name" value="Peripla_BP_4"/>
    <property type="match status" value="1"/>
</dbReference>
<dbReference type="EMBL" id="CAFBOM010000004">
    <property type="protein sequence ID" value="CAB4973203.1"/>
    <property type="molecule type" value="Genomic_DNA"/>
</dbReference>
<proteinExistence type="inferred from homology"/>
<evidence type="ECO:0000313" key="6">
    <source>
        <dbReference type="EMBL" id="CAB4996598.1"/>
    </source>
</evidence>
<comment type="subcellular location">
    <subcellularLocation>
        <location evidence="1">Cell envelope</location>
    </subcellularLocation>
</comment>
<dbReference type="AlphaFoldDB" id="A0A6J7M3H3"/>
<dbReference type="GO" id="GO:0030246">
    <property type="term" value="F:carbohydrate binding"/>
    <property type="evidence" value="ECO:0007669"/>
    <property type="project" value="TreeGrafter"/>
</dbReference>
<evidence type="ECO:0000313" key="5">
    <source>
        <dbReference type="EMBL" id="CAB4973203.1"/>
    </source>
</evidence>
<evidence type="ECO:0000259" key="3">
    <source>
        <dbReference type="Pfam" id="PF13407"/>
    </source>
</evidence>
<protein>
    <submittedName>
        <fullName evidence="5">Unannotated protein</fullName>
    </submittedName>
</protein>
<dbReference type="EMBL" id="CAEZYW010000041">
    <property type="protein sequence ID" value="CAB4734564.1"/>
    <property type="molecule type" value="Genomic_DNA"/>
</dbReference>
<dbReference type="PROSITE" id="PS51257">
    <property type="entry name" value="PROKAR_LIPOPROTEIN"/>
    <property type="match status" value="1"/>
</dbReference>
<dbReference type="CDD" id="cd01536">
    <property type="entry name" value="PBP1_ABC_sugar_binding-like"/>
    <property type="match status" value="1"/>
</dbReference>